<dbReference type="AlphaFoldDB" id="A0AAE0I252"/>
<evidence type="ECO:0000313" key="3">
    <source>
        <dbReference type="EMBL" id="KAK3316874.1"/>
    </source>
</evidence>
<dbReference type="Proteomes" id="UP001283341">
    <property type="component" value="Unassembled WGS sequence"/>
</dbReference>
<gene>
    <name evidence="3" type="ORF">B0H66DRAFT_562327</name>
</gene>
<reference evidence="3" key="1">
    <citation type="journal article" date="2023" name="Mol. Phylogenet. Evol.">
        <title>Genome-scale phylogeny and comparative genomics of the fungal order Sordariales.</title>
        <authorList>
            <person name="Hensen N."/>
            <person name="Bonometti L."/>
            <person name="Westerberg I."/>
            <person name="Brannstrom I.O."/>
            <person name="Guillou S."/>
            <person name="Cros-Aarteil S."/>
            <person name="Calhoun S."/>
            <person name="Haridas S."/>
            <person name="Kuo A."/>
            <person name="Mondo S."/>
            <person name="Pangilinan J."/>
            <person name="Riley R."/>
            <person name="LaButti K."/>
            <person name="Andreopoulos B."/>
            <person name="Lipzen A."/>
            <person name="Chen C."/>
            <person name="Yan M."/>
            <person name="Daum C."/>
            <person name="Ng V."/>
            <person name="Clum A."/>
            <person name="Steindorff A."/>
            <person name="Ohm R.A."/>
            <person name="Martin F."/>
            <person name="Silar P."/>
            <person name="Natvig D.O."/>
            <person name="Lalanne C."/>
            <person name="Gautier V."/>
            <person name="Ament-Velasquez S.L."/>
            <person name="Kruys A."/>
            <person name="Hutchinson M.I."/>
            <person name="Powell A.J."/>
            <person name="Barry K."/>
            <person name="Miller A.N."/>
            <person name="Grigoriev I.V."/>
            <person name="Debuchy R."/>
            <person name="Gladieux P."/>
            <person name="Hiltunen Thoren M."/>
            <person name="Johannesson H."/>
        </authorList>
    </citation>
    <scope>NUCLEOTIDE SEQUENCE</scope>
    <source>
        <strain evidence="3">CBS 118394</strain>
    </source>
</reference>
<evidence type="ECO:0000256" key="1">
    <source>
        <dbReference type="SAM" id="MobiDB-lite"/>
    </source>
</evidence>
<protein>
    <submittedName>
        <fullName evidence="3">Kinase-like domain-containing protein</fullName>
    </submittedName>
</protein>
<dbReference type="GO" id="GO:0004674">
    <property type="term" value="F:protein serine/threonine kinase activity"/>
    <property type="evidence" value="ECO:0007669"/>
    <property type="project" value="TreeGrafter"/>
</dbReference>
<feature type="compositionally biased region" description="Basic and acidic residues" evidence="1">
    <location>
        <begin position="217"/>
        <end position="230"/>
    </location>
</feature>
<dbReference type="PROSITE" id="PS50011">
    <property type="entry name" value="PROTEIN_KINASE_DOM"/>
    <property type="match status" value="1"/>
</dbReference>
<dbReference type="SUPFAM" id="SSF56112">
    <property type="entry name" value="Protein kinase-like (PK-like)"/>
    <property type="match status" value="1"/>
</dbReference>
<reference evidence="3" key="2">
    <citation type="submission" date="2023-06" db="EMBL/GenBank/DDBJ databases">
        <authorList>
            <consortium name="Lawrence Berkeley National Laboratory"/>
            <person name="Haridas S."/>
            <person name="Hensen N."/>
            <person name="Bonometti L."/>
            <person name="Westerberg I."/>
            <person name="Brannstrom I.O."/>
            <person name="Guillou S."/>
            <person name="Cros-Aarteil S."/>
            <person name="Calhoun S."/>
            <person name="Kuo A."/>
            <person name="Mondo S."/>
            <person name="Pangilinan J."/>
            <person name="Riley R."/>
            <person name="Labutti K."/>
            <person name="Andreopoulos B."/>
            <person name="Lipzen A."/>
            <person name="Chen C."/>
            <person name="Yanf M."/>
            <person name="Daum C."/>
            <person name="Ng V."/>
            <person name="Clum A."/>
            <person name="Steindorff A."/>
            <person name="Ohm R."/>
            <person name="Martin F."/>
            <person name="Silar P."/>
            <person name="Natvig D."/>
            <person name="Lalanne C."/>
            <person name="Gautier V."/>
            <person name="Ament-Velasquez S.L."/>
            <person name="Kruys A."/>
            <person name="Hutchinson M.I."/>
            <person name="Powell A.J."/>
            <person name="Barry K."/>
            <person name="Miller A.N."/>
            <person name="Grigoriev I.V."/>
            <person name="Debuchy R."/>
            <person name="Gladieux P."/>
            <person name="Thoren M.H."/>
            <person name="Johannesson H."/>
        </authorList>
    </citation>
    <scope>NUCLEOTIDE SEQUENCE</scope>
    <source>
        <strain evidence="3">CBS 118394</strain>
    </source>
</reference>
<dbReference type="Gene3D" id="3.30.200.20">
    <property type="entry name" value="Phosphorylase Kinase, domain 1"/>
    <property type="match status" value="1"/>
</dbReference>
<dbReference type="Pfam" id="PF00069">
    <property type="entry name" value="Pkinase"/>
    <property type="match status" value="1"/>
</dbReference>
<name>A0AAE0I252_9PEZI</name>
<dbReference type="SMART" id="SM00220">
    <property type="entry name" value="S_TKc"/>
    <property type="match status" value="1"/>
</dbReference>
<dbReference type="InterPro" id="IPR011009">
    <property type="entry name" value="Kinase-like_dom_sf"/>
</dbReference>
<dbReference type="PANTHER" id="PTHR24359:SF37">
    <property type="entry name" value="PROTEIN KINASE DOMAIN-CONTAINING PROTEIN"/>
    <property type="match status" value="1"/>
</dbReference>
<dbReference type="PANTHER" id="PTHR24359">
    <property type="entry name" value="SERINE/THREONINE-PROTEIN KINASE SBK1"/>
    <property type="match status" value="1"/>
</dbReference>
<comment type="caution">
    <text evidence="3">The sequence shown here is derived from an EMBL/GenBank/DDBJ whole genome shotgun (WGS) entry which is preliminary data.</text>
</comment>
<keyword evidence="3" id="KW-0418">Kinase</keyword>
<dbReference type="EMBL" id="JAUEDM010000005">
    <property type="protein sequence ID" value="KAK3316874.1"/>
    <property type="molecule type" value="Genomic_DNA"/>
</dbReference>
<accession>A0AAE0I252</accession>
<feature type="region of interest" description="Disordered" evidence="1">
    <location>
        <begin position="213"/>
        <end position="233"/>
    </location>
</feature>
<dbReference type="InterPro" id="IPR000719">
    <property type="entry name" value="Prot_kinase_dom"/>
</dbReference>
<dbReference type="GO" id="GO:0005524">
    <property type="term" value="F:ATP binding"/>
    <property type="evidence" value="ECO:0007669"/>
    <property type="project" value="InterPro"/>
</dbReference>
<evidence type="ECO:0000259" key="2">
    <source>
        <dbReference type="PROSITE" id="PS50011"/>
    </source>
</evidence>
<keyword evidence="3" id="KW-0808">Transferase</keyword>
<dbReference type="CDD" id="cd00180">
    <property type="entry name" value="PKc"/>
    <property type="match status" value="1"/>
</dbReference>
<sequence length="524" mass="59690">MDRSESPPRIVIRVATPDPSKSITRIDSNDSDDGDLALKPTKSLHQLLRESSIQHADERIGYFWSRKILSDIMTRERVAAALHHDCDGLDLANKFGGSISALRDFILESHVQVFALLLLGDRAADIVEFTDREGGVCDKDLPLDIQLQTGKPGLFRRDDATKRVKCFDVCQWRTMELEYFYEMQWRVAVPFLALSPENGNAVHYDLPPRAILPWTRDPQDQSSDREEREGGFGSVKRVKIDSSSHGFYEPIQQAQTSTVSDYFAVKTLHLRGNPERSKEDFRREVDALKRLSQGTNHGHLIRLLATYKQDEMYHLIFPWAERDLESYWEEYNGPLMSGRSNEDNMFWIAKQITGITSALAHIHNPGPVSSSNRKYGRHGDIKPSNILCFRTNVEDQKTLVLTDFGSTSLNSQLSRSNIPARYLPRSPTYRAPECDMEGGLISRSSDIWQLGCVLLEMAAWILGGWAEVDRFTKCRTTEEITDIRSDCFFQILHKDDKFSFEVKPQVTSVRQVLGLWPGLTLSNC</sequence>
<proteinExistence type="predicted"/>
<dbReference type="Gene3D" id="1.10.510.10">
    <property type="entry name" value="Transferase(Phosphotransferase) domain 1"/>
    <property type="match status" value="1"/>
</dbReference>
<organism evidence="3 4">
    <name type="scientific">Apodospora peruviana</name>
    <dbReference type="NCBI Taxonomy" id="516989"/>
    <lineage>
        <taxon>Eukaryota</taxon>
        <taxon>Fungi</taxon>
        <taxon>Dikarya</taxon>
        <taxon>Ascomycota</taxon>
        <taxon>Pezizomycotina</taxon>
        <taxon>Sordariomycetes</taxon>
        <taxon>Sordariomycetidae</taxon>
        <taxon>Sordariales</taxon>
        <taxon>Lasiosphaeriaceae</taxon>
        <taxon>Apodospora</taxon>
    </lineage>
</organism>
<evidence type="ECO:0000313" key="4">
    <source>
        <dbReference type="Proteomes" id="UP001283341"/>
    </source>
</evidence>
<feature type="domain" description="Protein kinase" evidence="2">
    <location>
        <begin position="221"/>
        <end position="524"/>
    </location>
</feature>
<keyword evidence="4" id="KW-1185">Reference proteome</keyword>